<proteinExistence type="predicted"/>
<sequence>MLKFLVKLAADCQGQGKFRGLAWALLGLILFSRPAAAQLDNRAFLHRSPVGPAYERQLRLDVQGFLFNKDNEYFNKIDPGLTYFGAQLAPRLVYFPTANLRLEAGVFLWKDYGTPRFKQISPLFTLKYRQGPHTLIFGNLEGNLHHGYIEPMFDFERVITNRLEEGIQYQHQTPRGSLDAWVNWVRQQYRFSNFQEEVAGGLATEHRLLGDSTGWLLKLPFQFTATHRGGQIDTIDKPLQTLFNVATGLRLRRALASDFVSAVHFDGYVTYFNDYSFTEELPFRDGTGVYLNAGVDTRLNNVQLAYWHGRGYVSPLGGRLYQSVSSSPVDVGYNERERQLLILRFLKDYQLPGHLTLTTRFEPLYDLNNGLFDFSFALYLNFNQSFLLSTLKRAAD</sequence>
<gene>
    <name evidence="1" type="ORF">I5L79_04805</name>
</gene>
<name>A0ABS0L086_9BACT</name>
<evidence type="ECO:0000313" key="1">
    <source>
        <dbReference type="EMBL" id="MBG8552854.1"/>
    </source>
</evidence>
<keyword evidence="2" id="KW-1185">Reference proteome</keyword>
<protein>
    <submittedName>
        <fullName evidence="1">Uncharacterized protein</fullName>
    </submittedName>
</protein>
<reference evidence="1 2" key="1">
    <citation type="submission" date="2020-11" db="EMBL/GenBank/DDBJ databases">
        <title>Hymenobacter sp.</title>
        <authorList>
            <person name="Kim M.K."/>
        </authorList>
    </citation>
    <scope>NUCLEOTIDE SEQUENCE [LARGE SCALE GENOMIC DNA]</scope>
    <source>
        <strain evidence="1 2">BT594</strain>
    </source>
</reference>
<accession>A0ABS0L086</accession>
<organism evidence="1 2">
    <name type="scientific">Hymenobacter guriensis</name>
    <dbReference type="NCBI Taxonomy" id="2793065"/>
    <lineage>
        <taxon>Bacteria</taxon>
        <taxon>Pseudomonadati</taxon>
        <taxon>Bacteroidota</taxon>
        <taxon>Cytophagia</taxon>
        <taxon>Cytophagales</taxon>
        <taxon>Hymenobacteraceae</taxon>
        <taxon>Hymenobacter</taxon>
    </lineage>
</organism>
<dbReference type="EMBL" id="JADWYK010000002">
    <property type="protein sequence ID" value="MBG8552854.1"/>
    <property type="molecule type" value="Genomic_DNA"/>
</dbReference>
<dbReference type="Proteomes" id="UP000601099">
    <property type="component" value="Unassembled WGS sequence"/>
</dbReference>
<comment type="caution">
    <text evidence="1">The sequence shown here is derived from an EMBL/GenBank/DDBJ whole genome shotgun (WGS) entry which is preliminary data.</text>
</comment>
<evidence type="ECO:0000313" key="2">
    <source>
        <dbReference type="Proteomes" id="UP000601099"/>
    </source>
</evidence>